<sequence>MHYIKYSLGQKNRKKKFAKNLICFYRKLESKIFPSLSNFSPFPQSNPR</sequence>
<protein>
    <submittedName>
        <fullName evidence="1">Uncharacterized protein</fullName>
    </submittedName>
</protein>
<gene>
    <name evidence="1" type="ORF">LEP1GSC199_3769</name>
</gene>
<dbReference type="Proteomes" id="UP000012227">
    <property type="component" value="Unassembled WGS sequence"/>
</dbReference>
<proteinExistence type="predicted"/>
<accession>N1W3H5</accession>
<reference evidence="1 2" key="1">
    <citation type="submission" date="2013-03" db="EMBL/GenBank/DDBJ databases">
        <authorList>
            <person name="Harkins D.M."/>
            <person name="Durkin A.S."/>
            <person name="Brinkac L.M."/>
            <person name="Haft D.H."/>
            <person name="Selengut J.D."/>
            <person name="Sanka R."/>
            <person name="DePew J."/>
            <person name="Purushe J."/>
            <person name="Galloway R.L."/>
            <person name="Vinetz J.M."/>
            <person name="Sutton G.G."/>
            <person name="Nierman W.C."/>
            <person name="Fouts D.E."/>
        </authorList>
    </citation>
    <scope>NUCLEOTIDE SEQUENCE [LARGE SCALE GENOMIC DNA]</scope>
    <source>
        <strain evidence="1 2">Waz Holland</strain>
    </source>
</reference>
<comment type="caution">
    <text evidence="1">The sequence shown here is derived from an EMBL/GenBank/DDBJ whole genome shotgun (WGS) entry which is preliminary data.</text>
</comment>
<name>N1W3H5_9LEPT</name>
<dbReference type="AlphaFoldDB" id="N1W3H5"/>
<evidence type="ECO:0000313" key="1">
    <source>
        <dbReference type="EMBL" id="EMY68020.1"/>
    </source>
</evidence>
<dbReference type="EMBL" id="AOGY02000077">
    <property type="protein sequence ID" value="EMY68020.1"/>
    <property type="molecule type" value="Genomic_DNA"/>
</dbReference>
<organism evidence="1 2">
    <name type="scientific">Leptospira vanthielii serovar Holland str. Waz Holland = ATCC 700522</name>
    <dbReference type="NCBI Taxonomy" id="1218591"/>
    <lineage>
        <taxon>Bacteria</taxon>
        <taxon>Pseudomonadati</taxon>
        <taxon>Spirochaetota</taxon>
        <taxon>Spirochaetia</taxon>
        <taxon>Leptospirales</taxon>
        <taxon>Leptospiraceae</taxon>
        <taxon>Leptospira</taxon>
    </lineage>
</organism>
<evidence type="ECO:0000313" key="2">
    <source>
        <dbReference type="Proteomes" id="UP000012227"/>
    </source>
</evidence>
<dbReference type="STRING" id="1218591.LEP1GSC199_3769"/>